<dbReference type="GO" id="GO:0004106">
    <property type="term" value="F:chorismate mutase activity"/>
    <property type="evidence" value="ECO:0007669"/>
    <property type="project" value="UniProtKB-UniRule"/>
</dbReference>
<evidence type="ECO:0000256" key="3">
    <source>
        <dbReference type="PROSITE-ProRule" id="PRU00514"/>
    </source>
</evidence>
<keyword evidence="2 3" id="KW-0028">Amino-acid biosynthesis</keyword>
<evidence type="ECO:0000313" key="4">
    <source>
        <dbReference type="EMBL" id="GCA77255.1"/>
    </source>
</evidence>
<dbReference type="PIRSF" id="PIRSF005965">
    <property type="entry name" value="Chor_mut_AroH"/>
    <property type="match status" value="1"/>
</dbReference>
<dbReference type="Pfam" id="PF07736">
    <property type="entry name" value="CM_1"/>
    <property type="match status" value="1"/>
</dbReference>
<evidence type="ECO:0000313" key="5">
    <source>
        <dbReference type="Proteomes" id="UP000324917"/>
    </source>
</evidence>
<comment type="catalytic activity">
    <reaction evidence="3">
        <text>chorismate = prephenate</text>
        <dbReference type="Rhea" id="RHEA:13897"/>
        <dbReference type="ChEBI" id="CHEBI:29748"/>
        <dbReference type="ChEBI" id="CHEBI:29934"/>
        <dbReference type="EC" id="5.4.99.5"/>
    </reaction>
</comment>
<proteinExistence type="predicted"/>
<dbReference type="SUPFAM" id="SSF55298">
    <property type="entry name" value="YjgF-like"/>
    <property type="match status" value="1"/>
</dbReference>
<dbReference type="InterPro" id="IPR008243">
    <property type="entry name" value="Chorismate_mutase_AroH"/>
</dbReference>
<dbReference type="EMBL" id="BHVP01000124">
    <property type="protein sequence ID" value="GCA77255.1"/>
    <property type="molecule type" value="Genomic_DNA"/>
</dbReference>
<accession>A0A5A5RQL4</accession>
<keyword evidence="2 3" id="KW-0057">Aromatic amino acid biosynthesis</keyword>
<organism evidence="4 5">
    <name type="scientific">Microcystis aeruginosa NIES-2520</name>
    <dbReference type="NCBI Taxonomy" id="2303982"/>
    <lineage>
        <taxon>Bacteria</taxon>
        <taxon>Bacillati</taxon>
        <taxon>Cyanobacteriota</taxon>
        <taxon>Cyanophyceae</taxon>
        <taxon>Oscillatoriophycideae</taxon>
        <taxon>Chroococcales</taxon>
        <taxon>Microcystaceae</taxon>
        <taxon>Microcystis</taxon>
    </lineage>
</organism>
<sequence>MTIVQWKIRAIRGATTVTANTIEAIREAVTELLEAIEIHNSLDPDDIVSIIFTATQDLDAIFPAAIARERPHWQNVPLLDVQQMHVAGSLEKCIRVILHVNTPKLPSEMQHVYLQGAKNLRPDWQISPVTINR</sequence>
<protein>
    <recommendedName>
        <fullName evidence="1 3">chorismate mutase</fullName>
        <ecNumber evidence="1 3">5.4.99.5</ecNumber>
    </recommendedName>
</protein>
<keyword evidence="3 4" id="KW-0413">Isomerase</keyword>
<evidence type="ECO:0000256" key="2">
    <source>
        <dbReference type="PIRSR" id="PIRSR005965-1"/>
    </source>
</evidence>
<reference evidence="4 5" key="1">
    <citation type="submission" date="2018-09" db="EMBL/GenBank/DDBJ databases">
        <title>Evolutionary history of phycoerythrin pigmentation in the water bloom-forming cyanobacterium Microcystis aeruginosa.</title>
        <authorList>
            <person name="Tanabe Y."/>
            <person name="Tanabe Y."/>
            <person name="Yamaguchi H."/>
        </authorList>
    </citation>
    <scope>NUCLEOTIDE SEQUENCE [LARGE SCALE GENOMIC DNA]</scope>
    <source>
        <strain evidence="4 5">NIES-2520</strain>
    </source>
</reference>
<dbReference type="GO" id="GO:0009073">
    <property type="term" value="P:aromatic amino acid family biosynthetic process"/>
    <property type="evidence" value="ECO:0007669"/>
    <property type="project" value="UniProtKB-UniRule"/>
</dbReference>
<dbReference type="RefSeq" id="WP_002798342.1">
    <property type="nucleotide sequence ID" value="NZ_BHVP01000124.1"/>
</dbReference>
<dbReference type="EC" id="5.4.99.5" evidence="1 3"/>
<evidence type="ECO:0000256" key="1">
    <source>
        <dbReference type="NCBIfam" id="TIGR01796"/>
    </source>
</evidence>
<feature type="binding site" evidence="2">
    <location>
        <position position="12"/>
    </location>
    <ligand>
        <name>prephenate</name>
        <dbReference type="ChEBI" id="CHEBI:29934"/>
    </ligand>
</feature>
<dbReference type="PROSITE" id="PS51167">
    <property type="entry name" value="CHORISMATE_MUT_1"/>
    <property type="match status" value="1"/>
</dbReference>
<dbReference type="AlphaFoldDB" id="A0A5A5RQL4"/>
<comment type="caution">
    <text evidence="4">The sequence shown here is derived from an EMBL/GenBank/DDBJ whole genome shotgun (WGS) entry which is preliminary data.</text>
</comment>
<gene>
    <name evidence="4" type="primary">aroH</name>
    <name evidence="4" type="ORF">MiTe_04108</name>
</gene>
<dbReference type="PANTHER" id="PTHR21164:SF0">
    <property type="entry name" value="CHORISMATE MUTASE AROH"/>
    <property type="match status" value="1"/>
</dbReference>
<feature type="binding site" evidence="2">
    <location>
        <position position="95"/>
    </location>
    <ligand>
        <name>prephenate</name>
        <dbReference type="ChEBI" id="CHEBI:29934"/>
    </ligand>
</feature>
<dbReference type="NCBIfam" id="TIGR01796">
    <property type="entry name" value="CM_mono_aroH"/>
    <property type="match status" value="1"/>
</dbReference>
<dbReference type="InterPro" id="IPR035959">
    <property type="entry name" value="RutC-like_sf"/>
</dbReference>
<dbReference type="Proteomes" id="UP000324917">
    <property type="component" value="Unassembled WGS sequence"/>
</dbReference>
<dbReference type="GO" id="GO:0008652">
    <property type="term" value="P:amino acid biosynthetic process"/>
    <property type="evidence" value="ECO:0007669"/>
    <property type="project" value="UniProtKB-UniRule"/>
</dbReference>
<dbReference type="UniPathway" id="UPA00120">
    <property type="reaction ID" value="UER00203"/>
</dbReference>
<dbReference type="PANTHER" id="PTHR21164">
    <property type="entry name" value="CHORISMATE MUTASE"/>
    <property type="match status" value="1"/>
</dbReference>
<dbReference type="GO" id="GO:0046417">
    <property type="term" value="P:chorismate metabolic process"/>
    <property type="evidence" value="ECO:0007669"/>
    <property type="project" value="TreeGrafter"/>
</dbReference>
<dbReference type="CDD" id="cd02185">
    <property type="entry name" value="AroH"/>
    <property type="match status" value="1"/>
</dbReference>
<dbReference type="Gene3D" id="3.30.1330.40">
    <property type="entry name" value="RutC-like"/>
    <property type="match status" value="1"/>
</dbReference>
<name>A0A5A5RQL4_MICAE</name>
<feature type="binding site" evidence="2">
    <location>
        <position position="113"/>
    </location>
    <ligand>
        <name>prephenate</name>
        <dbReference type="ChEBI" id="CHEBI:29934"/>
    </ligand>
</feature>